<accession>A0A2W1K438</accession>
<dbReference type="PANTHER" id="PTHR34548:SF2">
    <property type="entry name" value="PROTEIN TIC 21, CHLOROPLASTIC"/>
    <property type="match status" value="1"/>
</dbReference>
<gene>
    <name evidence="2" type="ORF">C1752_00615</name>
</gene>
<keyword evidence="3" id="KW-1185">Reference proteome</keyword>
<dbReference type="Proteomes" id="UP000248857">
    <property type="component" value="Unassembled WGS sequence"/>
</dbReference>
<organism evidence="2 3">
    <name type="scientific">Acaryochloris thomasi RCC1774</name>
    <dbReference type="NCBI Taxonomy" id="1764569"/>
    <lineage>
        <taxon>Bacteria</taxon>
        <taxon>Bacillati</taxon>
        <taxon>Cyanobacteriota</taxon>
        <taxon>Cyanophyceae</taxon>
        <taxon>Acaryochloridales</taxon>
        <taxon>Acaryochloridaceae</taxon>
        <taxon>Acaryochloris</taxon>
        <taxon>Acaryochloris thomasi</taxon>
    </lineage>
</organism>
<protein>
    <recommendedName>
        <fullName evidence="4">DUF3611 family protein</fullName>
    </recommendedName>
</protein>
<dbReference type="InterPro" id="IPR022051">
    <property type="entry name" value="DUF3611"/>
</dbReference>
<evidence type="ECO:0008006" key="4">
    <source>
        <dbReference type="Google" id="ProtNLM"/>
    </source>
</evidence>
<keyword evidence="1" id="KW-0812">Transmembrane</keyword>
<comment type="caution">
    <text evidence="2">The sequence shown here is derived from an EMBL/GenBank/DDBJ whole genome shotgun (WGS) entry which is preliminary data.</text>
</comment>
<name>A0A2W1K438_9CYAN</name>
<keyword evidence="1" id="KW-0472">Membrane</keyword>
<feature type="transmembrane region" description="Helical" evidence="1">
    <location>
        <begin position="21"/>
        <end position="42"/>
    </location>
</feature>
<evidence type="ECO:0000256" key="1">
    <source>
        <dbReference type="SAM" id="Phobius"/>
    </source>
</evidence>
<dbReference type="Pfam" id="PF12263">
    <property type="entry name" value="DUF3611"/>
    <property type="match status" value="1"/>
</dbReference>
<dbReference type="PANTHER" id="PTHR34548">
    <property type="entry name" value="PROTEIN TIC 21, CHLOROPLASTIC"/>
    <property type="match status" value="1"/>
</dbReference>
<dbReference type="EMBL" id="PQWO01000002">
    <property type="protein sequence ID" value="PZD74801.1"/>
    <property type="molecule type" value="Genomic_DNA"/>
</dbReference>
<keyword evidence="1" id="KW-1133">Transmembrane helix</keyword>
<evidence type="ECO:0000313" key="3">
    <source>
        <dbReference type="Proteomes" id="UP000248857"/>
    </source>
</evidence>
<evidence type="ECO:0000313" key="2">
    <source>
        <dbReference type="EMBL" id="PZD74801.1"/>
    </source>
</evidence>
<dbReference type="RefSeq" id="WP_110984608.1">
    <property type="nucleotide sequence ID" value="NZ_CAWNWM010000002.1"/>
</dbReference>
<dbReference type="AlphaFoldDB" id="A0A2W1K438"/>
<feature type="transmembrane region" description="Helical" evidence="1">
    <location>
        <begin position="154"/>
        <end position="181"/>
    </location>
</feature>
<sequence length="183" mass="19862">MQNTVPSRKQFSGPFRWLSRISFWFHLVLGGSSVVLLAIAGLSRGFSAQTRNPLIGVGILCAVCALLVLGFRTYWAFRYTRLAKQLRATNADLRPQRGEIVKVLQTGLAMSFVGMLLAFLASEATAVAVLGKTLAQPQGVAMYTPQAIVRSLDILLVLANINILGAHLLGSLNSLGLLHWITE</sequence>
<feature type="transmembrane region" description="Helical" evidence="1">
    <location>
        <begin position="112"/>
        <end position="134"/>
    </location>
</feature>
<reference evidence="2 3" key="1">
    <citation type="journal article" date="2018" name="Sci. Rep.">
        <title>A novel species of the marine cyanobacterium Acaryochloris with a unique pigment content and lifestyle.</title>
        <authorList>
            <person name="Partensky F."/>
            <person name="Six C."/>
            <person name="Ratin M."/>
            <person name="Garczarek L."/>
            <person name="Vaulot D."/>
            <person name="Probert I."/>
            <person name="Calteau A."/>
            <person name="Gourvil P."/>
            <person name="Marie D."/>
            <person name="Grebert T."/>
            <person name="Bouchier C."/>
            <person name="Le Panse S."/>
            <person name="Gachenot M."/>
            <person name="Rodriguez F."/>
            <person name="Garrido J.L."/>
        </authorList>
    </citation>
    <scope>NUCLEOTIDE SEQUENCE [LARGE SCALE GENOMIC DNA]</scope>
    <source>
        <strain evidence="2 3">RCC1774</strain>
    </source>
</reference>
<proteinExistence type="predicted"/>
<feature type="transmembrane region" description="Helical" evidence="1">
    <location>
        <begin position="54"/>
        <end position="77"/>
    </location>
</feature>
<dbReference type="OrthoDB" id="5766633at2"/>